<accession>A0A7X0C6W5</accession>
<organism evidence="2 3">
    <name type="scientific">Nonomuraea muscovyensis</name>
    <dbReference type="NCBI Taxonomy" id="1124761"/>
    <lineage>
        <taxon>Bacteria</taxon>
        <taxon>Bacillati</taxon>
        <taxon>Actinomycetota</taxon>
        <taxon>Actinomycetes</taxon>
        <taxon>Streptosporangiales</taxon>
        <taxon>Streptosporangiaceae</taxon>
        <taxon>Nonomuraea</taxon>
    </lineage>
</organism>
<sequence length="313" mass="32882">MALMKVLVVGAGALGQVFGMWLAAGGAQVSYLVRPGRQHWAAGDGAPVYRLRRRGGAVEQRLRPHQVVTEPAAGQSAGQWDMVWLCVDSTALPGPWTAGLRAATGGATVVTIGQAPQDHAVLTRTWPAEQIVQVRPALLAYPAPLPGERREPGIAYWVPPGSALGVSGTEPRARQVIDALRAGGARARRTRRAGAGDITAARMIPTIAALENAGWSIAATRYAGAARASREALAIAAAPHGRRAPLAAPAWAVALALRVLPLLVPFDLPRYLEAHFTKVSAQTRLMLDGWIAEGAARGLPVTHLRALRAEAAA</sequence>
<dbReference type="SUPFAM" id="SSF51735">
    <property type="entry name" value="NAD(P)-binding Rossmann-fold domains"/>
    <property type="match status" value="1"/>
</dbReference>
<dbReference type="InterPro" id="IPR013332">
    <property type="entry name" value="KPR_N"/>
</dbReference>
<dbReference type="Pfam" id="PF02558">
    <property type="entry name" value="ApbA"/>
    <property type="match status" value="1"/>
</dbReference>
<protein>
    <submittedName>
        <fullName evidence="2">2-dehydropantoate 2-reductase</fullName>
        <ecNumber evidence="2">1.1.1.169</ecNumber>
    </submittedName>
</protein>
<evidence type="ECO:0000313" key="2">
    <source>
        <dbReference type="EMBL" id="MBB6348555.1"/>
    </source>
</evidence>
<comment type="caution">
    <text evidence="2">The sequence shown here is derived from an EMBL/GenBank/DDBJ whole genome shotgun (WGS) entry which is preliminary data.</text>
</comment>
<dbReference type="Proteomes" id="UP000583800">
    <property type="component" value="Unassembled WGS sequence"/>
</dbReference>
<dbReference type="EC" id="1.1.1.169" evidence="2"/>
<dbReference type="InterPro" id="IPR036291">
    <property type="entry name" value="NAD(P)-bd_dom_sf"/>
</dbReference>
<reference evidence="2 3" key="1">
    <citation type="submission" date="2020-08" db="EMBL/GenBank/DDBJ databases">
        <title>Sequencing the genomes of 1000 actinobacteria strains.</title>
        <authorList>
            <person name="Klenk H.-P."/>
        </authorList>
    </citation>
    <scope>NUCLEOTIDE SEQUENCE [LARGE SCALE GENOMIC DNA]</scope>
    <source>
        <strain evidence="2 3">DSM 45913</strain>
    </source>
</reference>
<dbReference type="AlphaFoldDB" id="A0A7X0C6W5"/>
<name>A0A7X0C6W5_9ACTN</name>
<keyword evidence="2" id="KW-0560">Oxidoreductase</keyword>
<keyword evidence="3" id="KW-1185">Reference proteome</keyword>
<proteinExistence type="predicted"/>
<dbReference type="RefSeq" id="WP_185086284.1">
    <property type="nucleotide sequence ID" value="NZ_JACHJB010000002.1"/>
</dbReference>
<evidence type="ECO:0000313" key="3">
    <source>
        <dbReference type="Proteomes" id="UP000583800"/>
    </source>
</evidence>
<evidence type="ECO:0000259" key="1">
    <source>
        <dbReference type="Pfam" id="PF02558"/>
    </source>
</evidence>
<dbReference type="Gene3D" id="3.40.50.720">
    <property type="entry name" value="NAD(P)-binding Rossmann-like Domain"/>
    <property type="match status" value="1"/>
</dbReference>
<gene>
    <name evidence="2" type="ORF">FHU36_005100</name>
</gene>
<feature type="domain" description="Ketopantoate reductase N-terminal" evidence="1">
    <location>
        <begin position="6"/>
        <end position="112"/>
    </location>
</feature>
<dbReference type="EMBL" id="JACHJB010000002">
    <property type="protein sequence ID" value="MBB6348555.1"/>
    <property type="molecule type" value="Genomic_DNA"/>
</dbReference>
<dbReference type="GO" id="GO:0008677">
    <property type="term" value="F:2-dehydropantoate 2-reductase activity"/>
    <property type="evidence" value="ECO:0007669"/>
    <property type="project" value="UniProtKB-EC"/>
</dbReference>